<evidence type="ECO:0000256" key="5">
    <source>
        <dbReference type="ARBA" id="ARBA00022692"/>
    </source>
</evidence>
<keyword evidence="6" id="KW-0479">Metal-binding</keyword>
<evidence type="ECO:0000256" key="12">
    <source>
        <dbReference type="SAM" id="Phobius"/>
    </source>
</evidence>
<evidence type="ECO:0000256" key="6">
    <source>
        <dbReference type="ARBA" id="ARBA00022723"/>
    </source>
</evidence>
<comment type="subcellular location">
    <subcellularLocation>
        <location evidence="2">Membrane</location>
        <topology evidence="2">Multi-pass membrane protein</topology>
    </subcellularLocation>
</comment>
<evidence type="ECO:0000256" key="3">
    <source>
        <dbReference type="ARBA" id="ARBA00007931"/>
    </source>
</evidence>
<protein>
    <recommendedName>
        <fullName evidence="13">Peptidase M50 domain-containing protein</fullName>
    </recommendedName>
</protein>
<keyword evidence="10" id="KW-0482">Metalloprotease</keyword>
<keyword evidence="8" id="KW-0862">Zinc</keyword>
<keyword evidence="15" id="KW-1185">Reference proteome</keyword>
<dbReference type="AlphaFoldDB" id="A0A412G5U8"/>
<organism evidence="14 15">
    <name type="scientific">Holdemania filiformis</name>
    <dbReference type="NCBI Taxonomy" id="61171"/>
    <lineage>
        <taxon>Bacteria</taxon>
        <taxon>Bacillati</taxon>
        <taxon>Bacillota</taxon>
        <taxon>Erysipelotrichia</taxon>
        <taxon>Erysipelotrichales</taxon>
        <taxon>Erysipelotrichaceae</taxon>
        <taxon>Holdemania</taxon>
    </lineage>
</organism>
<evidence type="ECO:0000313" key="14">
    <source>
        <dbReference type="EMBL" id="RGR76353.1"/>
    </source>
</evidence>
<dbReference type="InterPro" id="IPR008915">
    <property type="entry name" value="Peptidase_M50"/>
</dbReference>
<feature type="transmembrane region" description="Helical" evidence="12">
    <location>
        <begin position="12"/>
        <end position="37"/>
    </location>
</feature>
<evidence type="ECO:0000256" key="10">
    <source>
        <dbReference type="ARBA" id="ARBA00023049"/>
    </source>
</evidence>
<evidence type="ECO:0000256" key="9">
    <source>
        <dbReference type="ARBA" id="ARBA00022989"/>
    </source>
</evidence>
<evidence type="ECO:0000256" key="4">
    <source>
        <dbReference type="ARBA" id="ARBA00022670"/>
    </source>
</evidence>
<reference evidence="14 15" key="1">
    <citation type="submission" date="2018-08" db="EMBL/GenBank/DDBJ databases">
        <title>A genome reference for cultivated species of the human gut microbiota.</title>
        <authorList>
            <person name="Zou Y."/>
            <person name="Xue W."/>
            <person name="Luo G."/>
        </authorList>
    </citation>
    <scope>NUCLEOTIDE SEQUENCE [LARGE SCALE GENOMIC DNA]</scope>
    <source>
        <strain evidence="14 15">AF24-29</strain>
    </source>
</reference>
<keyword evidence="7" id="KW-0378">Hydrolase</keyword>
<evidence type="ECO:0000313" key="15">
    <source>
        <dbReference type="Proteomes" id="UP000284178"/>
    </source>
</evidence>
<feature type="transmembrane region" description="Helical" evidence="12">
    <location>
        <begin position="172"/>
        <end position="190"/>
    </location>
</feature>
<feature type="domain" description="Peptidase M50" evidence="13">
    <location>
        <begin position="88"/>
        <end position="141"/>
    </location>
</feature>
<accession>A0A412G5U8</accession>
<dbReference type="GO" id="GO:0006508">
    <property type="term" value="P:proteolysis"/>
    <property type="evidence" value="ECO:0007669"/>
    <property type="project" value="UniProtKB-KW"/>
</dbReference>
<evidence type="ECO:0000256" key="2">
    <source>
        <dbReference type="ARBA" id="ARBA00004141"/>
    </source>
</evidence>
<keyword evidence="9 12" id="KW-1133">Transmembrane helix</keyword>
<dbReference type="GO" id="GO:0008237">
    <property type="term" value="F:metallopeptidase activity"/>
    <property type="evidence" value="ECO:0007669"/>
    <property type="project" value="UniProtKB-KW"/>
</dbReference>
<proteinExistence type="inferred from homology"/>
<name>A0A412G5U8_9FIRM</name>
<dbReference type="GO" id="GO:0016020">
    <property type="term" value="C:membrane"/>
    <property type="evidence" value="ECO:0007669"/>
    <property type="project" value="UniProtKB-SubCell"/>
</dbReference>
<gene>
    <name evidence="14" type="ORF">DWY25_03080</name>
</gene>
<dbReference type="GeneID" id="83014392"/>
<evidence type="ECO:0000256" key="11">
    <source>
        <dbReference type="ARBA" id="ARBA00023136"/>
    </source>
</evidence>
<keyword evidence="5 12" id="KW-0812">Transmembrane</keyword>
<keyword evidence="11 12" id="KW-0472">Membrane</keyword>
<evidence type="ECO:0000259" key="13">
    <source>
        <dbReference type="Pfam" id="PF02163"/>
    </source>
</evidence>
<comment type="caution">
    <text evidence="14">The sequence shown here is derived from an EMBL/GenBank/DDBJ whole genome shotgun (WGS) entry which is preliminary data.</text>
</comment>
<evidence type="ECO:0000256" key="8">
    <source>
        <dbReference type="ARBA" id="ARBA00022833"/>
    </source>
</evidence>
<comment type="cofactor">
    <cofactor evidence="1">
        <name>Zn(2+)</name>
        <dbReference type="ChEBI" id="CHEBI:29105"/>
    </cofactor>
</comment>
<dbReference type="Proteomes" id="UP000284178">
    <property type="component" value="Unassembled WGS sequence"/>
</dbReference>
<feature type="transmembrane region" description="Helical" evidence="12">
    <location>
        <begin position="78"/>
        <end position="98"/>
    </location>
</feature>
<evidence type="ECO:0000256" key="1">
    <source>
        <dbReference type="ARBA" id="ARBA00001947"/>
    </source>
</evidence>
<dbReference type="Pfam" id="PF02163">
    <property type="entry name" value="Peptidase_M50"/>
    <property type="match status" value="1"/>
</dbReference>
<dbReference type="PANTHER" id="PTHR39188">
    <property type="entry name" value="MEMBRANE-ASSOCIATED ZINC METALLOPROTEASE M50B"/>
    <property type="match status" value="1"/>
</dbReference>
<sequence>MPVKIKVSGFTILVAALAFFSHAAVPLGHIFFILALHESGHAFWAWFFHYPIRQLSILPFGLALTLEHFGDGDAWEELVILAGGLAMHGVIPLLYGGLAKLGWVSPVMLDWVLDINRSVFLFNVLPLYPLDGGRIVQSLWHCFLPYRTAQALTVGLSALGMPLAFVKLMNCNPMTLGVFGFLFAVNLISWHQRAYQAEHFYLYRLIHPCSHPLKLHRKQDLYRQRHNVILEPGGLLDEKQWLTRRFGKTGPLPSQPRGWLI</sequence>
<feature type="transmembrane region" description="Helical" evidence="12">
    <location>
        <begin position="43"/>
        <end position="66"/>
    </location>
</feature>
<comment type="similarity">
    <text evidence="3">Belongs to the peptidase M50B family.</text>
</comment>
<dbReference type="EMBL" id="QRUP01000002">
    <property type="protein sequence ID" value="RGR76353.1"/>
    <property type="molecule type" value="Genomic_DNA"/>
</dbReference>
<dbReference type="PANTHER" id="PTHR39188:SF3">
    <property type="entry name" value="STAGE IV SPORULATION PROTEIN FB"/>
    <property type="match status" value="1"/>
</dbReference>
<evidence type="ECO:0000256" key="7">
    <source>
        <dbReference type="ARBA" id="ARBA00022801"/>
    </source>
</evidence>
<keyword evidence="4" id="KW-0645">Protease</keyword>
<dbReference type="GO" id="GO:0046872">
    <property type="term" value="F:metal ion binding"/>
    <property type="evidence" value="ECO:0007669"/>
    <property type="project" value="UniProtKB-KW"/>
</dbReference>
<dbReference type="RefSeq" id="WP_117893506.1">
    <property type="nucleotide sequence ID" value="NZ_CABJCV010000002.1"/>
</dbReference>